<dbReference type="RefSeq" id="WP_336586583.1">
    <property type="nucleotide sequence ID" value="NZ_JBBAXC010000006.1"/>
</dbReference>
<dbReference type="Proteomes" id="UP001312865">
    <property type="component" value="Unassembled WGS sequence"/>
</dbReference>
<protein>
    <submittedName>
        <fullName evidence="2">Uncharacterized protein</fullName>
    </submittedName>
</protein>
<comment type="caution">
    <text evidence="2">The sequence shown here is derived from an EMBL/GenBank/DDBJ whole genome shotgun (WGS) entry which is preliminary data.</text>
</comment>
<keyword evidence="1" id="KW-0812">Transmembrane</keyword>
<keyword evidence="1" id="KW-0472">Membrane</keyword>
<dbReference type="EMBL" id="JBBAXC010000006">
    <property type="protein sequence ID" value="MEI5907145.1"/>
    <property type="molecule type" value="Genomic_DNA"/>
</dbReference>
<gene>
    <name evidence="2" type="ORF">WAK64_08760</name>
</gene>
<evidence type="ECO:0000313" key="3">
    <source>
        <dbReference type="Proteomes" id="UP001312865"/>
    </source>
</evidence>
<accession>A0ABU8HCZ6</accession>
<evidence type="ECO:0000313" key="2">
    <source>
        <dbReference type="EMBL" id="MEI5907145.1"/>
    </source>
</evidence>
<keyword evidence="3" id="KW-1185">Reference proteome</keyword>
<evidence type="ECO:0000256" key="1">
    <source>
        <dbReference type="SAM" id="Phobius"/>
    </source>
</evidence>
<keyword evidence="1" id="KW-1133">Transmembrane helix</keyword>
<reference evidence="2 3" key="1">
    <citation type="journal article" date="2018" name="J. Microbiol.">
        <title>Bacillus spongiae sp. nov., isolated from sponge of Jeju Island.</title>
        <authorList>
            <person name="Lee G.E."/>
            <person name="Im W.T."/>
            <person name="Park J.S."/>
        </authorList>
    </citation>
    <scope>NUCLEOTIDE SEQUENCE [LARGE SCALE GENOMIC DNA]</scope>
    <source>
        <strain evidence="2 3">135PIL107-10</strain>
    </source>
</reference>
<organism evidence="2 3">
    <name type="scientific">Bacillus spongiae</name>
    <dbReference type="NCBI Taxonomy" id="2683610"/>
    <lineage>
        <taxon>Bacteria</taxon>
        <taxon>Bacillati</taxon>
        <taxon>Bacillota</taxon>
        <taxon>Bacilli</taxon>
        <taxon>Bacillales</taxon>
        <taxon>Bacillaceae</taxon>
        <taxon>Bacillus</taxon>
    </lineage>
</organism>
<feature type="transmembrane region" description="Helical" evidence="1">
    <location>
        <begin position="49"/>
        <end position="71"/>
    </location>
</feature>
<proteinExistence type="predicted"/>
<name>A0ABU8HCZ6_9BACI</name>
<sequence>MSKQPFEEHKVKELLREMPKVKDARSKEDIYLSVQKEITKKGRGIKGKVVPSLAIVAAVILLSVVSTRLLYNPVHNKDDVNREFTLDKSIAEDNVVTEPKTEMGANHSAMNNEEGIMEPKKSSVKNAVYEKDVQSHTAQSFGVETDHGIVVPITILSEKDEENNWFENYLKLEKMIPEHEWGFQDQFPINAKLSYDDKQQKLLYTFPSKEVVEKIGRSSDSETNFFRSLEYTFSGRVKEIEFKVSDGTVPQLPNYGTINSFEITEQTKRGYFLYEVKNTGKQLYVPSSSSFENISDAFLAMAEKQNSSINPIIPEEQAILVKNEKGILEVGFQPSISLDEIEERALQHLIEGILLTAKSFGYQQVQFDNLNFTNWNGWDFSNPVEVPYSANKFVFSPS</sequence>